<dbReference type="Proteomes" id="UP001374535">
    <property type="component" value="Chromosome 6"/>
</dbReference>
<reference evidence="1 2" key="1">
    <citation type="journal article" date="2023" name="Life. Sci Alliance">
        <title>Evolutionary insights into 3D genome organization and epigenetic landscape of Vigna mungo.</title>
        <authorList>
            <person name="Junaid A."/>
            <person name="Singh B."/>
            <person name="Bhatia S."/>
        </authorList>
    </citation>
    <scope>NUCLEOTIDE SEQUENCE [LARGE SCALE GENOMIC DNA]</scope>
    <source>
        <strain evidence="1">Urdbean</strain>
    </source>
</reference>
<dbReference type="EMBL" id="CP144695">
    <property type="protein sequence ID" value="WVZ08440.1"/>
    <property type="molecule type" value="Genomic_DNA"/>
</dbReference>
<protein>
    <submittedName>
        <fullName evidence="1">Uncharacterized protein</fullName>
    </submittedName>
</protein>
<organism evidence="1 2">
    <name type="scientific">Vigna mungo</name>
    <name type="common">Black gram</name>
    <name type="synonym">Phaseolus mungo</name>
    <dbReference type="NCBI Taxonomy" id="3915"/>
    <lineage>
        <taxon>Eukaryota</taxon>
        <taxon>Viridiplantae</taxon>
        <taxon>Streptophyta</taxon>
        <taxon>Embryophyta</taxon>
        <taxon>Tracheophyta</taxon>
        <taxon>Spermatophyta</taxon>
        <taxon>Magnoliopsida</taxon>
        <taxon>eudicotyledons</taxon>
        <taxon>Gunneridae</taxon>
        <taxon>Pentapetalae</taxon>
        <taxon>rosids</taxon>
        <taxon>fabids</taxon>
        <taxon>Fabales</taxon>
        <taxon>Fabaceae</taxon>
        <taxon>Papilionoideae</taxon>
        <taxon>50 kb inversion clade</taxon>
        <taxon>NPAAA clade</taxon>
        <taxon>indigoferoid/millettioid clade</taxon>
        <taxon>Phaseoleae</taxon>
        <taxon>Vigna</taxon>
    </lineage>
</organism>
<dbReference type="AlphaFoldDB" id="A0AAQ3NGA8"/>
<accession>A0AAQ3NGA8</accession>
<evidence type="ECO:0000313" key="1">
    <source>
        <dbReference type="EMBL" id="WVZ08440.1"/>
    </source>
</evidence>
<keyword evidence="2" id="KW-1185">Reference proteome</keyword>
<evidence type="ECO:0000313" key="2">
    <source>
        <dbReference type="Proteomes" id="UP001374535"/>
    </source>
</evidence>
<proteinExistence type="predicted"/>
<gene>
    <name evidence="1" type="ORF">V8G54_021786</name>
</gene>
<name>A0AAQ3NGA8_VIGMU</name>
<sequence length="107" mass="12180">MEESAMRFEVVCPELVRSFSAAHFNHANFAQRKGHGHPYYLDQSQAERVREIMVKAKSTKMFYKRSINGDDCSVGRESHTFSENPIGSPESCSQLKVDVDTLCYVTE</sequence>